<reference evidence="2" key="1">
    <citation type="journal article" date="2020" name="Microorganisms">
        <title>Reliable Identification of Environmental Pseudomonas Isolates Using the rpoD Gene.</title>
        <authorList>
            <consortium name="The Broad Institute Genome Sequencing Platform"/>
            <person name="Girard L."/>
            <person name="Lood C."/>
            <person name="Rokni-Zadeh H."/>
            <person name="van Noort V."/>
            <person name="Lavigne R."/>
            <person name="De Mot R."/>
        </authorList>
    </citation>
    <scope>NUCLEOTIDE SEQUENCE [LARGE SCALE GENOMIC DNA]</scope>
    <source>
        <strain evidence="2">SWRI145</strain>
    </source>
</reference>
<gene>
    <name evidence="2" type="ORF">HU722_24850</name>
</gene>
<comment type="caution">
    <text evidence="2">The sequence shown here is derived from an EMBL/GenBank/DDBJ whole genome shotgun (WGS) entry which is preliminary data.</text>
</comment>
<dbReference type="AlphaFoldDB" id="A0A8I0CZ09"/>
<sequence length="375" mass="43661">MIFFIFIICLAMLLSICRNRVTYAFWLLLALVSSIRYEVGTDYPNYVDLFYDIKSGFESYLHMEPFHFVVNEFANYFDMGPQFVFFVYALLTTSFFALFFFRMSHVVVNGNAKLIFALCTILYLGNYYFLSLNSIRSCLAASLYVLGLSYYIQRKYLLTALTFLAGSCIHFSLIPIALMTFFLLAFVFPIKRKTFIIFVAIIIMNPLSLVAYIFVNYKLMYYNYFLSDTYAVPATYIGQLSSYGGVALALIFYHFFMNRVGIRNMKVKSVFQLSIILFIAFRIFSNELFIFARMSRYFSPVLYFFIAYGIAHFIEYRIKGNSKRLALYFSVLVLTLSSIIMYIPRGLEDESYGNYKINYCVFTKEICSISIDTGN</sequence>
<feature type="transmembrane region" description="Helical" evidence="1">
    <location>
        <begin position="297"/>
        <end position="314"/>
    </location>
</feature>
<evidence type="ECO:0000256" key="1">
    <source>
        <dbReference type="SAM" id="Phobius"/>
    </source>
</evidence>
<keyword evidence="1" id="KW-0472">Membrane</keyword>
<feature type="transmembrane region" description="Helical" evidence="1">
    <location>
        <begin position="326"/>
        <end position="343"/>
    </location>
</feature>
<keyword evidence="1" id="KW-1133">Transmembrane helix</keyword>
<dbReference type="EMBL" id="JABWQF010000016">
    <property type="protein sequence ID" value="MBC3294755.1"/>
    <property type="molecule type" value="Genomic_DNA"/>
</dbReference>
<name>A0A8I0CZ09_9PSED</name>
<protein>
    <submittedName>
        <fullName evidence="2">EpsG family protein</fullName>
    </submittedName>
</protein>
<keyword evidence="1" id="KW-0812">Transmembrane</keyword>
<feature type="transmembrane region" description="Helical" evidence="1">
    <location>
        <begin position="114"/>
        <end position="136"/>
    </location>
</feature>
<evidence type="ECO:0000313" key="2">
    <source>
        <dbReference type="EMBL" id="MBC3294755.1"/>
    </source>
</evidence>
<dbReference type="InterPro" id="IPR049458">
    <property type="entry name" value="EpsG-like"/>
</dbReference>
<feature type="transmembrane region" description="Helical" evidence="1">
    <location>
        <begin position="269"/>
        <end position="291"/>
    </location>
</feature>
<organism evidence="2">
    <name type="scientific">Pseudomonas tritici</name>
    <dbReference type="NCBI Taxonomy" id="2745518"/>
    <lineage>
        <taxon>Bacteria</taxon>
        <taxon>Pseudomonadati</taxon>
        <taxon>Pseudomonadota</taxon>
        <taxon>Gammaproteobacteria</taxon>
        <taxon>Pseudomonadales</taxon>
        <taxon>Pseudomonadaceae</taxon>
        <taxon>Pseudomonas</taxon>
    </lineage>
</organism>
<dbReference type="Pfam" id="PF14897">
    <property type="entry name" value="EpsG"/>
    <property type="match status" value="1"/>
</dbReference>
<feature type="transmembrane region" description="Helical" evidence="1">
    <location>
        <begin position="235"/>
        <end position="257"/>
    </location>
</feature>
<feature type="transmembrane region" description="Helical" evidence="1">
    <location>
        <begin position="195"/>
        <end position="215"/>
    </location>
</feature>
<feature type="transmembrane region" description="Helical" evidence="1">
    <location>
        <begin position="156"/>
        <end position="188"/>
    </location>
</feature>
<proteinExistence type="predicted"/>
<feature type="transmembrane region" description="Helical" evidence="1">
    <location>
        <begin position="83"/>
        <end position="102"/>
    </location>
</feature>
<accession>A0A8I0CZ09</accession>